<dbReference type="InterPro" id="IPR000792">
    <property type="entry name" value="Tscrpt_reg_LuxR_C"/>
</dbReference>
<dbReference type="InterPro" id="IPR016032">
    <property type="entry name" value="Sig_transdc_resp-reg_C-effctor"/>
</dbReference>
<protein>
    <recommendedName>
        <fullName evidence="10">DNA-binding response regulator</fullName>
    </recommendedName>
</protein>
<feature type="domain" description="HTH luxR-type" evidence="6">
    <location>
        <begin position="160"/>
        <end position="225"/>
    </location>
</feature>
<evidence type="ECO:0000256" key="5">
    <source>
        <dbReference type="PROSITE-ProRule" id="PRU00169"/>
    </source>
</evidence>
<feature type="domain" description="Response regulatory" evidence="7">
    <location>
        <begin position="17"/>
        <end position="133"/>
    </location>
</feature>
<keyword evidence="2" id="KW-0805">Transcription regulation</keyword>
<dbReference type="Pfam" id="PF00072">
    <property type="entry name" value="Response_reg"/>
    <property type="match status" value="1"/>
</dbReference>
<dbReference type="PRINTS" id="PR00038">
    <property type="entry name" value="HTHLUXR"/>
</dbReference>
<keyword evidence="1 5" id="KW-0597">Phosphoprotein</keyword>
<dbReference type="InterPro" id="IPR011006">
    <property type="entry name" value="CheY-like_superfamily"/>
</dbReference>
<sequence>MHKMRFFSNVVNMNKINVVIVDDHPLFLEGITSVLSRNERYNVVGKAESATDAMDLLSRNNAEVVICDYLMPDMNGLEFMSKMKAARSPAKFVFISQYQSHEVLTQIIQADIDGFVFKSDSTDEVMRAIDTVVQGDKFLSPKVSNVLLEKTKMNPVFEAESQKTVDVTEREKEISRYITQGKTNKEIGVILNCSEHTVKCHKSNLMRKLGLKNAAEISAWAIRQRL</sequence>
<reference evidence="8 9" key="1">
    <citation type="submission" date="2018-01" db="EMBL/GenBank/DDBJ databases">
        <title>Complete genome sequence of Bacteriovorax stolpii DSM12778.</title>
        <authorList>
            <person name="Tang B."/>
            <person name="Chang J."/>
        </authorList>
    </citation>
    <scope>NUCLEOTIDE SEQUENCE [LARGE SCALE GENOMIC DNA]</scope>
    <source>
        <strain evidence="8 9">DSM 12778</strain>
    </source>
</reference>
<dbReference type="PROSITE" id="PS50043">
    <property type="entry name" value="HTH_LUXR_2"/>
    <property type="match status" value="1"/>
</dbReference>
<dbReference type="Gene3D" id="1.10.10.10">
    <property type="entry name" value="Winged helix-like DNA-binding domain superfamily/Winged helix DNA-binding domain"/>
    <property type="match status" value="1"/>
</dbReference>
<keyword evidence="9" id="KW-1185">Reference proteome</keyword>
<evidence type="ECO:0008006" key="10">
    <source>
        <dbReference type="Google" id="ProtNLM"/>
    </source>
</evidence>
<dbReference type="SUPFAM" id="SSF52172">
    <property type="entry name" value="CheY-like"/>
    <property type="match status" value="1"/>
</dbReference>
<evidence type="ECO:0000256" key="2">
    <source>
        <dbReference type="ARBA" id="ARBA00023015"/>
    </source>
</evidence>
<name>A0A2K9NPZ7_BACTC</name>
<dbReference type="InterPro" id="IPR001789">
    <property type="entry name" value="Sig_transdc_resp-reg_receiver"/>
</dbReference>
<dbReference type="KEGG" id="bsto:C0V70_03225"/>
<evidence type="ECO:0000256" key="4">
    <source>
        <dbReference type="ARBA" id="ARBA00023163"/>
    </source>
</evidence>
<organism evidence="8 9">
    <name type="scientific">Bacteriovorax stolpii</name>
    <name type="common">Bdellovibrio stolpii</name>
    <dbReference type="NCBI Taxonomy" id="960"/>
    <lineage>
        <taxon>Bacteria</taxon>
        <taxon>Pseudomonadati</taxon>
        <taxon>Bdellovibrionota</taxon>
        <taxon>Bacteriovoracia</taxon>
        <taxon>Bacteriovoracales</taxon>
        <taxon>Bacteriovoracaceae</taxon>
        <taxon>Bacteriovorax</taxon>
    </lineage>
</organism>
<dbReference type="CDD" id="cd06170">
    <property type="entry name" value="LuxR_C_like"/>
    <property type="match status" value="1"/>
</dbReference>
<dbReference type="Pfam" id="PF00196">
    <property type="entry name" value="GerE"/>
    <property type="match status" value="1"/>
</dbReference>
<evidence type="ECO:0000313" key="8">
    <source>
        <dbReference type="EMBL" id="AUN97135.1"/>
    </source>
</evidence>
<dbReference type="InterPro" id="IPR039420">
    <property type="entry name" value="WalR-like"/>
</dbReference>
<keyword evidence="4" id="KW-0804">Transcription</keyword>
<evidence type="ECO:0000313" key="9">
    <source>
        <dbReference type="Proteomes" id="UP000235584"/>
    </source>
</evidence>
<evidence type="ECO:0000259" key="6">
    <source>
        <dbReference type="PROSITE" id="PS50043"/>
    </source>
</evidence>
<dbReference type="SUPFAM" id="SSF46894">
    <property type="entry name" value="C-terminal effector domain of the bipartite response regulators"/>
    <property type="match status" value="1"/>
</dbReference>
<dbReference type="PROSITE" id="PS00622">
    <property type="entry name" value="HTH_LUXR_1"/>
    <property type="match status" value="1"/>
</dbReference>
<evidence type="ECO:0000259" key="7">
    <source>
        <dbReference type="PROSITE" id="PS50110"/>
    </source>
</evidence>
<dbReference type="InterPro" id="IPR036388">
    <property type="entry name" value="WH-like_DNA-bd_sf"/>
</dbReference>
<dbReference type="PANTHER" id="PTHR43214">
    <property type="entry name" value="TWO-COMPONENT RESPONSE REGULATOR"/>
    <property type="match status" value="1"/>
</dbReference>
<dbReference type="GO" id="GO:0006355">
    <property type="term" value="P:regulation of DNA-templated transcription"/>
    <property type="evidence" value="ECO:0007669"/>
    <property type="project" value="InterPro"/>
</dbReference>
<dbReference type="AlphaFoldDB" id="A0A2K9NPZ7"/>
<keyword evidence="3" id="KW-0238">DNA-binding</keyword>
<accession>A0A2K9NPZ7</accession>
<dbReference type="Gene3D" id="3.40.50.2300">
    <property type="match status" value="1"/>
</dbReference>
<dbReference type="EMBL" id="CP025704">
    <property type="protein sequence ID" value="AUN97135.1"/>
    <property type="molecule type" value="Genomic_DNA"/>
</dbReference>
<feature type="modified residue" description="4-aspartylphosphate" evidence="5">
    <location>
        <position position="68"/>
    </location>
</feature>
<dbReference type="PROSITE" id="PS50110">
    <property type="entry name" value="RESPONSE_REGULATORY"/>
    <property type="match status" value="1"/>
</dbReference>
<dbReference type="PANTHER" id="PTHR43214:SF41">
    <property type="entry name" value="NITRATE_NITRITE RESPONSE REGULATOR PROTEIN NARP"/>
    <property type="match status" value="1"/>
</dbReference>
<dbReference type="SMART" id="SM00421">
    <property type="entry name" value="HTH_LUXR"/>
    <property type="match status" value="1"/>
</dbReference>
<evidence type="ECO:0000256" key="3">
    <source>
        <dbReference type="ARBA" id="ARBA00023125"/>
    </source>
</evidence>
<dbReference type="GO" id="GO:0003677">
    <property type="term" value="F:DNA binding"/>
    <property type="evidence" value="ECO:0007669"/>
    <property type="project" value="UniProtKB-KW"/>
</dbReference>
<proteinExistence type="predicted"/>
<dbReference type="GO" id="GO:0000160">
    <property type="term" value="P:phosphorelay signal transduction system"/>
    <property type="evidence" value="ECO:0007669"/>
    <property type="project" value="InterPro"/>
</dbReference>
<dbReference type="InterPro" id="IPR058245">
    <property type="entry name" value="NreC/VraR/RcsB-like_REC"/>
</dbReference>
<gene>
    <name evidence="8" type="ORF">C0V70_03225</name>
</gene>
<dbReference type="SMART" id="SM00448">
    <property type="entry name" value="REC"/>
    <property type="match status" value="1"/>
</dbReference>
<evidence type="ECO:0000256" key="1">
    <source>
        <dbReference type="ARBA" id="ARBA00022553"/>
    </source>
</evidence>
<dbReference type="Proteomes" id="UP000235584">
    <property type="component" value="Chromosome"/>
</dbReference>
<dbReference type="CDD" id="cd17535">
    <property type="entry name" value="REC_NarL-like"/>
    <property type="match status" value="1"/>
</dbReference>